<keyword evidence="2" id="KW-0285">Flavoprotein</keyword>
<dbReference type="InterPro" id="IPR016166">
    <property type="entry name" value="FAD-bd_PCMH"/>
</dbReference>
<reference evidence="7" key="1">
    <citation type="journal article" date="2020" name="Stud. Mycol.">
        <title>101 Dothideomycetes genomes: a test case for predicting lifestyles and emergence of pathogens.</title>
        <authorList>
            <person name="Haridas S."/>
            <person name="Albert R."/>
            <person name="Binder M."/>
            <person name="Bloem J."/>
            <person name="Labutti K."/>
            <person name="Salamov A."/>
            <person name="Andreopoulos B."/>
            <person name="Baker S."/>
            <person name="Barry K."/>
            <person name="Bills G."/>
            <person name="Bluhm B."/>
            <person name="Cannon C."/>
            <person name="Castanera R."/>
            <person name="Culley D."/>
            <person name="Daum C."/>
            <person name="Ezra D."/>
            <person name="Gonzalez J."/>
            <person name="Henrissat B."/>
            <person name="Kuo A."/>
            <person name="Liang C."/>
            <person name="Lipzen A."/>
            <person name="Lutzoni F."/>
            <person name="Magnuson J."/>
            <person name="Mondo S."/>
            <person name="Nolan M."/>
            <person name="Ohm R."/>
            <person name="Pangilinan J."/>
            <person name="Park H.-J."/>
            <person name="Ramirez L."/>
            <person name="Alfaro M."/>
            <person name="Sun H."/>
            <person name="Tritt A."/>
            <person name="Yoshinaga Y."/>
            <person name="Zwiers L.-H."/>
            <person name="Turgeon B."/>
            <person name="Goodwin S."/>
            <person name="Spatafora J."/>
            <person name="Crous P."/>
            <person name="Grigoriev I."/>
        </authorList>
    </citation>
    <scope>NUCLEOTIDE SEQUENCE</scope>
    <source>
        <strain evidence="7">CBS 113979</strain>
    </source>
</reference>
<dbReference type="AlphaFoldDB" id="A0A6G1H8H0"/>
<keyword evidence="8" id="KW-1185">Reference proteome</keyword>
<feature type="domain" description="FAD-binding PCMH-type" evidence="6">
    <location>
        <begin position="63"/>
        <end position="235"/>
    </location>
</feature>
<keyword evidence="4" id="KW-0560">Oxidoreductase</keyword>
<gene>
    <name evidence="7" type="ORF">K402DRAFT_372331</name>
</gene>
<dbReference type="InterPro" id="IPR006094">
    <property type="entry name" value="Oxid_FAD_bind_N"/>
</dbReference>
<dbReference type="GO" id="GO:0016491">
    <property type="term" value="F:oxidoreductase activity"/>
    <property type="evidence" value="ECO:0007669"/>
    <property type="project" value="UniProtKB-KW"/>
</dbReference>
<evidence type="ECO:0000259" key="6">
    <source>
        <dbReference type="PROSITE" id="PS51387"/>
    </source>
</evidence>
<dbReference type="InterPro" id="IPR036318">
    <property type="entry name" value="FAD-bd_PCMH-like_sf"/>
</dbReference>
<organism evidence="7 8">
    <name type="scientific">Aulographum hederae CBS 113979</name>
    <dbReference type="NCBI Taxonomy" id="1176131"/>
    <lineage>
        <taxon>Eukaryota</taxon>
        <taxon>Fungi</taxon>
        <taxon>Dikarya</taxon>
        <taxon>Ascomycota</taxon>
        <taxon>Pezizomycotina</taxon>
        <taxon>Dothideomycetes</taxon>
        <taxon>Pleosporomycetidae</taxon>
        <taxon>Aulographales</taxon>
        <taxon>Aulographaceae</taxon>
    </lineage>
</organism>
<dbReference type="PANTHER" id="PTHR42973:SF13">
    <property type="entry name" value="FAD-BINDING PCMH-TYPE DOMAIN-CONTAINING PROTEIN"/>
    <property type="match status" value="1"/>
</dbReference>
<comment type="similarity">
    <text evidence="1">Belongs to the oxygen-dependent FAD-linked oxidoreductase family.</text>
</comment>
<evidence type="ECO:0000256" key="2">
    <source>
        <dbReference type="ARBA" id="ARBA00022630"/>
    </source>
</evidence>
<proteinExistence type="inferred from homology"/>
<evidence type="ECO:0000313" key="7">
    <source>
        <dbReference type="EMBL" id="KAF1989516.1"/>
    </source>
</evidence>
<dbReference type="InterPro" id="IPR050416">
    <property type="entry name" value="FAD-linked_Oxidoreductase"/>
</dbReference>
<dbReference type="Proteomes" id="UP000800041">
    <property type="component" value="Unassembled WGS sequence"/>
</dbReference>
<dbReference type="InterPro" id="IPR016169">
    <property type="entry name" value="FAD-bd_PCMH_sub2"/>
</dbReference>
<evidence type="ECO:0000313" key="8">
    <source>
        <dbReference type="Proteomes" id="UP000800041"/>
    </source>
</evidence>
<dbReference type="PROSITE" id="PS51387">
    <property type="entry name" value="FAD_PCMH"/>
    <property type="match status" value="1"/>
</dbReference>
<name>A0A6G1H8H0_9PEZI</name>
<dbReference type="PANTHER" id="PTHR42973">
    <property type="entry name" value="BINDING OXIDOREDUCTASE, PUTATIVE (AFU_ORTHOLOGUE AFUA_1G17690)-RELATED"/>
    <property type="match status" value="1"/>
</dbReference>
<dbReference type="Gene3D" id="3.30.465.10">
    <property type="match status" value="1"/>
</dbReference>
<evidence type="ECO:0000256" key="1">
    <source>
        <dbReference type="ARBA" id="ARBA00005466"/>
    </source>
</evidence>
<dbReference type="GO" id="GO:0071949">
    <property type="term" value="F:FAD binding"/>
    <property type="evidence" value="ECO:0007669"/>
    <property type="project" value="InterPro"/>
</dbReference>
<keyword evidence="3" id="KW-0274">FAD</keyword>
<sequence>MVHIQSLLYGSLTFALAAAIPSAATRQACNDITAALPGLDNVARPNSMRYNSEINDYYNHGLANLKPACVTFPKNALDVSKIVQVLNKYPDVKFAVKSGGHSPNEGAASVADGVLVALRDVTGTQYDAAKQVAYVKPGGHWFEVLAALAPTGRTVVGGRLGIVGIGGYLMQGGVSFISGQYGLAADNIVEYETVLANGTIAKINMDNNKDLMQAMRGAGSQFGITTKFTLRTYPIEKLWVGVRVYEVPHADFYNAFQDFIDNYSNHPNSATLYPLLASFDGIGPKASQADLQTKNLMQQAFDSLAGYSALRSEDYTAAFGTTKSAAAAAPKKNGTYIFPLLVNGPEPTSGTYAEMDKLPVKNQFGGSVLYADIINVSNAIWPLLGSMRTSFRTITLPTQKGNPGFFAEIESMWNEISAKHYKTAKGIVSHNIVAQPFPQAFGNESEARGGNAMGLTAKDKGRYVLEIAGLYVNDADAAMMQAVGKEFTDTLERHLQRTLRRNVLQASAVESYLPLFMNDAGSDQDVFGTYKEAAKIAALQKSVDPNGLWSKRAGGYKIRTGI</sequence>
<evidence type="ECO:0000256" key="3">
    <source>
        <dbReference type="ARBA" id="ARBA00022827"/>
    </source>
</evidence>
<dbReference type="Pfam" id="PF01565">
    <property type="entry name" value="FAD_binding_4"/>
    <property type="match status" value="1"/>
</dbReference>
<evidence type="ECO:0000256" key="5">
    <source>
        <dbReference type="SAM" id="SignalP"/>
    </source>
</evidence>
<accession>A0A6G1H8H0</accession>
<dbReference type="OrthoDB" id="2151789at2759"/>
<evidence type="ECO:0000256" key="4">
    <source>
        <dbReference type="ARBA" id="ARBA00023002"/>
    </source>
</evidence>
<protein>
    <submittedName>
        <fullName evidence="7">FAD-binding domain-containing protein</fullName>
    </submittedName>
</protein>
<feature type="signal peptide" evidence="5">
    <location>
        <begin position="1"/>
        <end position="19"/>
    </location>
</feature>
<dbReference type="EMBL" id="ML977145">
    <property type="protein sequence ID" value="KAF1989516.1"/>
    <property type="molecule type" value="Genomic_DNA"/>
</dbReference>
<dbReference type="SUPFAM" id="SSF56176">
    <property type="entry name" value="FAD-binding/transporter-associated domain-like"/>
    <property type="match status" value="1"/>
</dbReference>
<feature type="chain" id="PRO_5026198213" evidence="5">
    <location>
        <begin position="20"/>
        <end position="562"/>
    </location>
</feature>
<keyword evidence="5" id="KW-0732">Signal</keyword>